<dbReference type="InterPro" id="IPR027417">
    <property type="entry name" value="P-loop_NTPase"/>
</dbReference>
<keyword evidence="2" id="KW-0067">ATP-binding</keyword>
<accession>A0A9X3F0N5</accession>
<dbReference type="AlphaFoldDB" id="A0A9X3F0N5"/>
<dbReference type="SUPFAM" id="SSF52540">
    <property type="entry name" value="P-loop containing nucleoside triphosphate hydrolases"/>
    <property type="match status" value="1"/>
</dbReference>
<dbReference type="EMBL" id="JAPNKE010000002">
    <property type="protein sequence ID" value="MCY1013822.1"/>
    <property type="molecule type" value="Genomic_DNA"/>
</dbReference>
<evidence type="ECO:0000313" key="2">
    <source>
        <dbReference type="EMBL" id="MCY1013822.1"/>
    </source>
</evidence>
<dbReference type="InterPro" id="IPR003439">
    <property type="entry name" value="ABC_transporter-like_ATP-bd"/>
</dbReference>
<sequence>MSGLDVDIAAGEHVLLRGDSGAGKSALLDLCFGLRAPDRGQVEIDGIDLRTADLPALREQVALLRPGDLFRATIRDNLQVGAPDASLAALRVALSLLDLDDVIASLPLGDETELAPTGAPLSETQARRLVVARALVVQPRLMLVDGALDRLQLPPAKLEALLDHLFAYDAPWTLLVVSDDPAVRARCTRTIDLGPGSASP</sequence>
<dbReference type="GO" id="GO:0016887">
    <property type="term" value="F:ATP hydrolysis activity"/>
    <property type="evidence" value="ECO:0007669"/>
    <property type="project" value="InterPro"/>
</dbReference>
<comment type="caution">
    <text evidence="2">The sequence shown here is derived from an EMBL/GenBank/DDBJ whole genome shotgun (WGS) entry which is preliminary data.</text>
</comment>
<name>A0A9X3F0N5_9BACT</name>
<dbReference type="PANTHER" id="PTHR43394:SF4">
    <property type="entry name" value="TOXIN SECRETION ABC TRANSPORTER ATP-BINDING PROTEIN"/>
    <property type="match status" value="1"/>
</dbReference>
<gene>
    <name evidence="2" type="ORF">OV079_51525</name>
</gene>
<reference evidence="2" key="1">
    <citation type="submission" date="2022-11" db="EMBL/GenBank/DDBJ databases">
        <title>Minimal conservation of predation-associated metabolite biosynthetic gene clusters underscores biosynthetic potential of Myxococcota including descriptions for ten novel species: Archangium lansinium sp. nov., Myxococcus landrumus sp. nov., Nannocystis bai.</title>
        <authorList>
            <person name="Ahearne A."/>
            <person name="Stevens C."/>
            <person name="Phillips K."/>
        </authorList>
    </citation>
    <scope>NUCLEOTIDE SEQUENCE</scope>
    <source>
        <strain evidence="2">Na p29</strain>
    </source>
</reference>
<evidence type="ECO:0000313" key="3">
    <source>
        <dbReference type="Proteomes" id="UP001150924"/>
    </source>
</evidence>
<dbReference type="RefSeq" id="WP_267778840.1">
    <property type="nucleotide sequence ID" value="NZ_JAPNKE010000002.1"/>
</dbReference>
<dbReference type="Proteomes" id="UP001150924">
    <property type="component" value="Unassembled WGS sequence"/>
</dbReference>
<protein>
    <submittedName>
        <fullName evidence="2">ATP-binding cassette domain-containing protein</fullName>
    </submittedName>
</protein>
<feature type="domain" description="ABC transporter" evidence="1">
    <location>
        <begin position="3"/>
        <end position="147"/>
    </location>
</feature>
<dbReference type="GO" id="GO:0005524">
    <property type="term" value="F:ATP binding"/>
    <property type="evidence" value="ECO:0007669"/>
    <property type="project" value="UniProtKB-KW"/>
</dbReference>
<organism evidence="2 3">
    <name type="scientific">Nannocystis pusilla</name>
    <dbReference type="NCBI Taxonomy" id="889268"/>
    <lineage>
        <taxon>Bacteria</taxon>
        <taxon>Pseudomonadati</taxon>
        <taxon>Myxococcota</taxon>
        <taxon>Polyangia</taxon>
        <taxon>Nannocystales</taxon>
        <taxon>Nannocystaceae</taxon>
        <taxon>Nannocystis</taxon>
    </lineage>
</organism>
<dbReference type="Pfam" id="PF00005">
    <property type="entry name" value="ABC_tran"/>
    <property type="match status" value="1"/>
</dbReference>
<evidence type="ECO:0000259" key="1">
    <source>
        <dbReference type="Pfam" id="PF00005"/>
    </source>
</evidence>
<keyword evidence="3" id="KW-1185">Reference proteome</keyword>
<dbReference type="Gene3D" id="3.40.50.300">
    <property type="entry name" value="P-loop containing nucleotide triphosphate hydrolases"/>
    <property type="match status" value="1"/>
</dbReference>
<dbReference type="InterPro" id="IPR039421">
    <property type="entry name" value="Type_1_exporter"/>
</dbReference>
<proteinExistence type="predicted"/>
<keyword evidence="2" id="KW-0547">Nucleotide-binding</keyword>
<dbReference type="PANTHER" id="PTHR43394">
    <property type="entry name" value="ATP-DEPENDENT PERMEASE MDL1, MITOCHONDRIAL"/>
    <property type="match status" value="1"/>
</dbReference>
<dbReference type="GO" id="GO:0015421">
    <property type="term" value="F:ABC-type oligopeptide transporter activity"/>
    <property type="evidence" value="ECO:0007669"/>
    <property type="project" value="TreeGrafter"/>
</dbReference>